<keyword evidence="2" id="KW-1185">Reference proteome</keyword>
<gene>
    <name evidence="1" type="ORF">SI65_08366</name>
</gene>
<protein>
    <submittedName>
        <fullName evidence="1">Uncharacterized protein</fullName>
    </submittedName>
</protein>
<dbReference type="AlphaFoldDB" id="A0A1E3B7I2"/>
<accession>A0A1E3B7I2</accession>
<dbReference type="OrthoDB" id="5280830at2759"/>
<proteinExistence type="predicted"/>
<dbReference type="Proteomes" id="UP000094569">
    <property type="component" value="Unassembled WGS sequence"/>
</dbReference>
<sequence>MNVTYDPRICACRRRIEWPTPDANIRDIIASDQACVNTANTPISETFKAIAEQELKKCDTRRGSRSDLGVLATMIVRSGTELPKLFETIHASGILGPSIEEEYEQSMGSGLDTTISQNPQELAGVLGPDGHPFLVRTILDFGCRMAWAPPTKLNRSRNV</sequence>
<dbReference type="VEuPathDB" id="FungiDB:SI65_08366"/>
<name>A0A1E3B7I2_ASPCR</name>
<organism evidence="1 2">
    <name type="scientific">Aspergillus cristatus</name>
    <name type="common">Chinese Fuzhuan brick tea-fermentation fungus</name>
    <name type="synonym">Eurotium cristatum</name>
    <dbReference type="NCBI Taxonomy" id="573508"/>
    <lineage>
        <taxon>Eukaryota</taxon>
        <taxon>Fungi</taxon>
        <taxon>Dikarya</taxon>
        <taxon>Ascomycota</taxon>
        <taxon>Pezizomycotina</taxon>
        <taxon>Eurotiomycetes</taxon>
        <taxon>Eurotiomycetidae</taxon>
        <taxon>Eurotiales</taxon>
        <taxon>Aspergillaceae</taxon>
        <taxon>Aspergillus</taxon>
        <taxon>Aspergillus subgen. Aspergillus</taxon>
    </lineage>
</organism>
<evidence type="ECO:0000313" key="2">
    <source>
        <dbReference type="Proteomes" id="UP000094569"/>
    </source>
</evidence>
<reference evidence="1 2" key="1">
    <citation type="journal article" date="2016" name="BMC Genomics">
        <title>Comparative genomic and transcriptomic analyses of the Fuzhuan brick tea-fermentation fungus Aspergillus cristatus.</title>
        <authorList>
            <person name="Ge Y."/>
            <person name="Wang Y."/>
            <person name="Liu Y."/>
            <person name="Tan Y."/>
            <person name="Ren X."/>
            <person name="Zhang X."/>
            <person name="Hyde K.D."/>
            <person name="Liu Y."/>
            <person name="Liu Z."/>
        </authorList>
    </citation>
    <scope>NUCLEOTIDE SEQUENCE [LARGE SCALE GENOMIC DNA]</scope>
    <source>
        <strain evidence="1 2">GZAAS20.1005</strain>
    </source>
</reference>
<dbReference type="EMBL" id="JXNT01000012">
    <property type="protein sequence ID" value="ODM16366.1"/>
    <property type="molecule type" value="Genomic_DNA"/>
</dbReference>
<comment type="caution">
    <text evidence="1">The sequence shown here is derived from an EMBL/GenBank/DDBJ whole genome shotgun (WGS) entry which is preliminary data.</text>
</comment>
<evidence type="ECO:0000313" key="1">
    <source>
        <dbReference type="EMBL" id="ODM16366.1"/>
    </source>
</evidence>